<dbReference type="AlphaFoldDB" id="A0A930BQX4"/>
<dbReference type="NCBIfam" id="TIGR00254">
    <property type="entry name" value="GGDEF"/>
    <property type="match status" value="1"/>
</dbReference>
<dbReference type="InterPro" id="IPR029787">
    <property type="entry name" value="Nucleotide_cyclase"/>
</dbReference>
<comment type="catalytic activity">
    <reaction evidence="2">
        <text>2 GTP = 3',3'-c-di-GMP + 2 diphosphate</text>
        <dbReference type="Rhea" id="RHEA:24898"/>
        <dbReference type="ChEBI" id="CHEBI:33019"/>
        <dbReference type="ChEBI" id="CHEBI:37565"/>
        <dbReference type="ChEBI" id="CHEBI:58805"/>
        <dbReference type="EC" id="2.7.7.65"/>
    </reaction>
</comment>
<dbReference type="EMBL" id="JABZMI010000035">
    <property type="protein sequence ID" value="MBF1164062.1"/>
    <property type="molecule type" value="Genomic_DNA"/>
</dbReference>
<feature type="non-terminal residue" evidence="4">
    <location>
        <position position="1"/>
    </location>
</feature>
<reference evidence="4" key="1">
    <citation type="submission" date="2020-04" db="EMBL/GenBank/DDBJ databases">
        <title>Deep metagenomics examines the oral microbiome during advanced dental caries in children, revealing novel taxa and co-occurrences with host molecules.</title>
        <authorList>
            <person name="Baker J.L."/>
            <person name="Morton J.T."/>
            <person name="Dinis M."/>
            <person name="Alvarez R."/>
            <person name="Tran N.C."/>
            <person name="Knight R."/>
            <person name="Edlund A."/>
        </authorList>
    </citation>
    <scope>NUCLEOTIDE SEQUENCE</scope>
    <source>
        <strain evidence="4">JCVI_32_bin.24</strain>
    </source>
</reference>
<dbReference type="PANTHER" id="PTHR45138:SF9">
    <property type="entry name" value="DIGUANYLATE CYCLASE DGCM-RELATED"/>
    <property type="match status" value="1"/>
</dbReference>
<accession>A0A930BQX4</accession>
<dbReference type="SUPFAM" id="SSF55073">
    <property type="entry name" value="Nucleotide cyclase"/>
    <property type="match status" value="1"/>
</dbReference>
<dbReference type="InterPro" id="IPR050469">
    <property type="entry name" value="Diguanylate_Cyclase"/>
</dbReference>
<evidence type="ECO:0000313" key="4">
    <source>
        <dbReference type="EMBL" id="MBF1164062.1"/>
    </source>
</evidence>
<proteinExistence type="predicted"/>
<evidence type="ECO:0000256" key="2">
    <source>
        <dbReference type="ARBA" id="ARBA00034247"/>
    </source>
</evidence>
<dbReference type="CDD" id="cd01949">
    <property type="entry name" value="GGDEF"/>
    <property type="match status" value="1"/>
</dbReference>
<evidence type="ECO:0000259" key="3">
    <source>
        <dbReference type="PROSITE" id="PS50887"/>
    </source>
</evidence>
<evidence type="ECO:0000313" key="5">
    <source>
        <dbReference type="Proteomes" id="UP000718593"/>
    </source>
</evidence>
<feature type="domain" description="GGDEF" evidence="3">
    <location>
        <begin position="1"/>
        <end position="99"/>
    </location>
</feature>
<dbReference type="GO" id="GO:0052621">
    <property type="term" value="F:diguanylate cyclase activity"/>
    <property type="evidence" value="ECO:0007669"/>
    <property type="project" value="UniProtKB-EC"/>
</dbReference>
<dbReference type="InterPro" id="IPR000160">
    <property type="entry name" value="GGDEF_dom"/>
</dbReference>
<dbReference type="EC" id="2.7.7.65" evidence="1"/>
<gene>
    <name evidence="4" type="ORF">HXL68_03375</name>
</gene>
<dbReference type="Gene3D" id="3.30.70.270">
    <property type="match status" value="1"/>
</dbReference>
<dbReference type="SMART" id="SM00267">
    <property type="entry name" value="GGDEF"/>
    <property type="match status" value="1"/>
</dbReference>
<organism evidence="4 5">
    <name type="scientific">Dechloromonas agitata</name>
    <dbReference type="NCBI Taxonomy" id="73030"/>
    <lineage>
        <taxon>Bacteria</taxon>
        <taxon>Pseudomonadati</taxon>
        <taxon>Pseudomonadota</taxon>
        <taxon>Betaproteobacteria</taxon>
        <taxon>Rhodocyclales</taxon>
        <taxon>Azonexaceae</taxon>
        <taxon>Dechloromonas</taxon>
    </lineage>
</organism>
<sequence length="124" mass="13912">ASTIAKHLRRGDMLVRWGGEEFVLILPNTDHQQAGVALARLRQGGFGWRPDREPVTASIGLAEIKADNCQDWRKLVETADQRMYVAKRRGRNQVCDSDESTVERAWHAAEPVVNYQAIVPAGEM</sequence>
<dbReference type="Proteomes" id="UP000718593">
    <property type="component" value="Unassembled WGS sequence"/>
</dbReference>
<evidence type="ECO:0000256" key="1">
    <source>
        <dbReference type="ARBA" id="ARBA00012528"/>
    </source>
</evidence>
<dbReference type="PANTHER" id="PTHR45138">
    <property type="entry name" value="REGULATORY COMPONENTS OF SENSORY TRANSDUCTION SYSTEM"/>
    <property type="match status" value="1"/>
</dbReference>
<dbReference type="Pfam" id="PF00990">
    <property type="entry name" value="GGDEF"/>
    <property type="match status" value="1"/>
</dbReference>
<comment type="caution">
    <text evidence="4">The sequence shown here is derived from an EMBL/GenBank/DDBJ whole genome shotgun (WGS) entry which is preliminary data.</text>
</comment>
<name>A0A930BQX4_9RHOO</name>
<protein>
    <recommendedName>
        <fullName evidence="1">diguanylate cyclase</fullName>
        <ecNumber evidence="1">2.7.7.65</ecNumber>
    </recommendedName>
</protein>
<dbReference type="PROSITE" id="PS50887">
    <property type="entry name" value="GGDEF"/>
    <property type="match status" value="1"/>
</dbReference>
<dbReference type="InterPro" id="IPR043128">
    <property type="entry name" value="Rev_trsase/Diguanyl_cyclase"/>
</dbReference>